<evidence type="ECO:0000259" key="3">
    <source>
        <dbReference type="PROSITE" id="PS50937"/>
    </source>
</evidence>
<dbReference type="InterPro" id="IPR047057">
    <property type="entry name" value="MerR_fam"/>
</dbReference>
<dbReference type="CDD" id="cd01109">
    <property type="entry name" value="HTH_YyaN"/>
    <property type="match status" value="1"/>
</dbReference>
<dbReference type="InterPro" id="IPR009061">
    <property type="entry name" value="DNA-bd_dom_put_sf"/>
</dbReference>
<dbReference type="InterPro" id="IPR000551">
    <property type="entry name" value="MerR-type_HTH_dom"/>
</dbReference>
<reference evidence="4" key="1">
    <citation type="submission" date="2021-03" db="EMBL/GenBank/DDBJ databases">
        <title>Isolation of Bacillus subtilis from fermented food sample.</title>
        <authorList>
            <person name="Lakshmanan V."/>
            <person name="Athira K."/>
            <person name="Rajagopal K."/>
        </authorList>
    </citation>
    <scope>NUCLEOTIDE SEQUENCE</scope>
    <source>
        <strain evidence="4">S1</strain>
    </source>
</reference>
<evidence type="ECO:0000256" key="1">
    <source>
        <dbReference type="ARBA" id="ARBA00023125"/>
    </source>
</evidence>
<dbReference type="PRINTS" id="PR00040">
    <property type="entry name" value="HTHMERR"/>
</dbReference>
<dbReference type="Pfam" id="PF13411">
    <property type="entry name" value="MerR_1"/>
    <property type="match status" value="1"/>
</dbReference>
<evidence type="ECO:0000256" key="2">
    <source>
        <dbReference type="SAM" id="MobiDB-lite"/>
    </source>
</evidence>
<dbReference type="PROSITE" id="PS50937">
    <property type="entry name" value="HTH_MERR_2"/>
    <property type="match status" value="1"/>
</dbReference>
<protein>
    <submittedName>
        <fullName evidence="4">Aldehyde stress transcriptional regulator AdhR</fullName>
    </submittedName>
</protein>
<keyword evidence="1" id="KW-0238">DNA-binding</keyword>
<evidence type="ECO:0000313" key="5">
    <source>
        <dbReference type="EMBL" id="WHM23611.1"/>
    </source>
</evidence>
<dbReference type="Proteomes" id="UP001229422">
    <property type="component" value="Chromosome"/>
</dbReference>
<dbReference type="PANTHER" id="PTHR30204">
    <property type="entry name" value="REDOX-CYCLING DRUG-SENSING TRANSCRIPTIONAL ACTIVATOR SOXR"/>
    <property type="match status" value="1"/>
</dbReference>
<accession>A0A063XFA7</accession>
<dbReference type="AlphaFoldDB" id="A0A063XFA7"/>
<dbReference type="PANTHER" id="PTHR30204:SF98">
    <property type="entry name" value="HTH-TYPE TRANSCRIPTIONAL REGULATOR ADHR"/>
    <property type="match status" value="1"/>
</dbReference>
<reference evidence="5" key="2">
    <citation type="submission" date="2023-05" db="EMBL/GenBank/DDBJ databases">
        <title>Complete genome sequence of Bacillus subtilis SRCM117797 isolated from Soybean paste.</title>
        <authorList>
            <person name="Abraha H.B."/>
            <person name="Kim K.-P."/>
            <person name="Ryu M.-S."/>
            <person name="Jeong D.-Y."/>
        </authorList>
    </citation>
    <scope>NUCLEOTIDE SEQUENCE</scope>
    <source>
        <strain evidence="5">SRCM117797</strain>
    </source>
</reference>
<feature type="region of interest" description="Disordered" evidence="2">
    <location>
        <begin position="120"/>
        <end position="140"/>
    </location>
</feature>
<sequence>MNIAQVAKQFGLTAATLRYYERVGLIPPVKRKDSGIRDYDEEDIKWIEFIKCMRNAGLSIEALIEYTTLFTEGDRTVEARKNILADERQRLIEKRKEIDETIKRLDTKIKDYDGKLRENEAKLKSRPKTESLHGSVEQRR</sequence>
<proteinExistence type="predicted"/>
<evidence type="ECO:0000313" key="4">
    <source>
        <dbReference type="EMBL" id="MBO3793067.1"/>
    </source>
</evidence>
<dbReference type="EMBL" id="JAGFPW010000001">
    <property type="protein sequence ID" value="MBO3793067.1"/>
    <property type="molecule type" value="Genomic_DNA"/>
</dbReference>
<dbReference type="RefSeq" id="WP_004398725.1">
    <property type="nucleotide sequence ID" value="NZ_AP024621.1"/>
</dbReference>
<gene>
    <name evidence="4" type="primary">adhR</name>
    <name evidence="4" type="synonym">yraB</name>
    <name evidence="4" type="ORF">J5227_01790</name>
    <name evidence="5" type="ORF">QL281_04045</name>
</gene>
<dbReference type="SMART" id="SM00422">
    <property type="entry name" value="HTH_MERR"/>
    <property type="match status" value="1"/>
</dbReference>
<dbReference type="SMR" id="A0A063XFA7"/>
<dbReference type="Proteomes" id="UP000665181">
    <property type="component" value="Unassembled WGS sequence"/>
</dbReference>
<organism evidence="4 6">
    <name type="scientific">Bacillus subtilis</name>
    <dbReference type="NCBI Taxonomy" id="1423"/>
    <lineage>
        <taxon>Bacteria</taxon>
        <taxon>Bacillati</taxon>
        <taxon>Bacillota</taxon>
        <taxon>Bacilli</taxon>
        <taxon>Bacillales</taxon>
        <taxon>Bacillaceae</taxon>
        <taxon>Bacillus</taxon>
    </lineage>
</organism>
<dbReference type="GO" id="GO:0003700">
    <property type="term" value="F:DNA-binding transcription factor activity"/>
    <property type="evidence" value="ECO:0007669"/>
    <property type="project" value="InterPro"/>
</dbReference>
<dbReference type="EMBL" id="CP125292">
    <property type="protein sequence ID" value="WHM23611.1"/>
    <property type="molecule type" value="Genomic_DNA"/>
</dbReference>
<dbReference type="GO" id="GO:0003677">
    <property type="term" value="F:DNA binding"/>
    <property type="evidence" value="ECO:0007669"/>
    <property type="project" value="UniProtKB-KW"/>
</dbReference>
<name>A0A063XFA7_BACIU</name>
<dbReference type="SUPFAM" id="SSF46955">
    <property type="entry name" value="Putative DNA-binding domain"/>
    <property type="match status" value="1"/>
</dbReference>
<dbReference type="Gene3D" id="1.10.1660.10">
    <property type="match status" value="1"/>
</dbReference>
<evidence type="ECO:0000313" key="6">
    <source>
        <dbReference type="Proteomes" id="UP000665181"/>
    </source>
</evidence>
<feature type="domain" description="HTH merR-type" evidence="3">
    <location>
        <begin position="1"/>
        <end position="69"/>
    </location>
</feature>